<feature type="transmembrane region" description="Helical" evidence="11">
    <location>
        <begin position="12"/>
        <end position="35"/>
    </location>
</feature>
<feature type="transmembrane region" description="Helical" evidence="11">
    <location>
        <begin position="242"/>
        <end position="266"/>
    </location>
</feature>
<keyword evidence="8 11" id="KW-1133">Transmembrane helix</keyword>
<dbReference type="GO" id="GO:0015031">
    <property type="term" value="P:protein transport"/>
    <property type="evidence" value="ECO:0007669"/>
    <property type="project" value="UniProtKB-KW"/>
</dbReference>
<evidence type="ECO:0000256" key="6">
    <source>
        <dbReference type="ARBA" id="ARBA00022892"/>
    </source>
</evidence>
<organism evidence="12">
    <name type="scientific">Heterosigma akashiwo</name>
    <name type="common">Chromophytic alga</name>
    <name type="synonym">Heterosigma carterae</name>
    <dbReference type="NCBI Taxonomy" id="2829"/>
    <lineage>
        <taxon>Eukaryota</taxon>
        <taxon>Sar</taxon>
        <taxon>Stramenopiles</taxon>
        <taxon>Ochrophyta</taxon>
        <taxon>Raphidophyceae</taxon>
        <taxon>Chattonellales</taxon>
        <taxon>Chattonellaceae</taxon>
        <taxon>Heterosigma</taxon>
    </lineage>
</organism>
<dbReference type="EMBL" id="HBIU01018985">
    <property type="protein sequence ID" value="CAE0630133.1"/>
    <property type="molecule type" value="Transcribed_RNA"/>
</dbReference>
<comment type="subcellular location">
    <subcellularLocation>
        <location evidence="1">Endoplasmic reticulum membrane</location>
        <topology evidence="1">Multi-pass membrane protein</topology>
    </subcellularLocation>
</comment>
<keyword evidence="6" id="KW-0931">ER-Golgi transport</keyword>
<feature type="transmembrane region" description="Helical" evidence="11">
    <location>
        <begin position="105"/>
        <end position="130"/>
    </location>
</feature>
<evidence type="ECO:0000256" key="4">
    <source>
        <dbReference type="ARBA" id="ARBA00022692"/>
    </source>
</evidence>
<feature type="transmembrane region" description="Helical" evidence="11">
    <location>
        <begin position="41"/>
        <end position="64"/>
    </location>
</feature>
<dbReference type="GO" id="GO:0046923">
    <property type="term" value="F:ER retention sequence binding"/>
    <property type="evidence" value="ECO:0007669"/>
    <property type="project" value="InterPro"/>
</dbReference>
<keyword evidence="3" id="KW-0813">Transport</keyword>
<dbReference type="InterPro" id="IPR000133">
    <property type="entry name" value="ER_ret_rcpt"/>
</dbReference>
<keyword evidence="4 11" id="KW-0812">Transmembrane</keyword>
<keyword evidence="5" id="KW-0256">Endoplasmic reticulum</keyword>
<dbReference type="GO" id="GO:0016192">
    <property type="term" value="P:vesicle-mediated transport"/>
    <property type="evidence" value="ECO:0007669"/>
    <property type="project" value="UniProtKB-KW"/>
</dbReference>
<reference evidence="12" key="1">
    <citation type="submission" date="2021-01" db="EMBL/GenBank/DDBJ databases">
        <authorList>
            <person name="Corre E."/>
            <person name="Pelletier E."/>
            <person name="Niang G."/>
            <person name="Scheremetjew M."/>
            <person name="Finn R."/>
            <person name="Kale V."/>
            <person name="Holt S."/>
            <person name="Cochrane G."/>
            <person name="Meng A."/>
            <person name="Brown T."/>
            <person name="Cohen L."/>
        </authorList>
    </citation>
    <scope>NUCLEOTIDE SEQUENCE</scope>
    <source>
        <strain evidence="12">CCMP3107</strain>
    </source>
</reference>
<comment type="similarity">
    <text evidence="2">Belongs to the ERD2 family.</text>
</comment>
<dbReference type="GO" id="GO:0006621">
    <property type="term" value="P:protein retention in ER lumen"/>
    <property type="evidence" value="ECO:0007669"/>
    <property type="project" value="InterPro"/>
</dbReference>
<sequence length="286" mass="32522">MGKKGGSFLSPKLMNFTVLAWGSFLTISLLCFYLFSDGDFSFVMTYASMTRFFAFAVLAFKMIWTKSSQGVSLKTLELYFLMYLFRLAAIARHEGYLPFDRSGDWFYHMVEFLALVLVGLSGFLIMGPFAARYEKTFDCFGNLHVPPEYGAVYLIVPCFLLALVFHPSLNNEWFSDCCWTFSMYLETVAIMPQLYMFQKQVSRVVEVLISHSVFALGFARVLDLVFWLSTYSELAGKGSTNFSGMLILFTQFINVALMGDFFYYYFLSIKSGTGMQLPMTAAATNV</sequence>
<evidence type="ECO:0000256" key="5">
    <source>
        <dbReference type="ARBA" id="ARBA00022824"/>
    </source>
</evidence>
<evidence type="ECO:0000256" key="9">
    <source>
        <dbReference type="ARBA" id="ARBA00023136"/>
    </source>
</evidence>
<gene>
    <name evidence="12" type="ORF">HAKA00212_LOCUS8828</name>
</gene>
<evidence type="ECO:0008006" key="13">
    <source>
        <dbReference type="Google" id="ProtNLM"/>
    </source>
</evidence>
<dbReference type="PANTHER" id="PTHR10585">
    <property type="entry name" value="ER LUMEN PROTEIN RETAINING RECEPTOR"/>
    <property type="match status" value="1"/>
</dbReference>
<accession>A0A6V2QBA8</accession>
<feature type="transmembrane region" description="Helical" evidence="11">
    <location>
        <begin position="76"/>
        <end position="93"/>
    </location>
</feature>
<evidence type="ECO:0000256" key="11">
    <source>
        <dbReference type="SAM" id="Phobius"/>
    </source>
</evidence>
<evidence type="ECO:0000256" key="2">
    <source>
        <dbReference type="ARBA" id="ARBA00010120"/>
    </source>
</evidence>
<evidence type="ECO:0000313" key="12">
    <source>
        <dbReference type="EMBL" id="CAE0630133.1"/>
    </source>
</evidence>
<name>A0A6V2QBA8_HETAK</name>
<evidence type="ECO:0000256" key="8">
    <source>
        <dbReference type="ARBA" id="ARBA00022989"/>
    </source>
</evidence>
<protein>
    <recommendedName>
        <fullName evidence="13">ER lumen protein-retaining receptor</fullName>
    </recommendedName>
</protein>
<dbReference type="AlphaFoldDB" id="A0A6V2QBA8"/>
<evidence type="ECO:0000256" key="10">
    <source>
        <dbReference type="ARBA" id="ARBA00023170"/>
    </source>
</evidence>
<evidence type="ECO:0000256" key="3">
    <source>
        <dbReference type="ARBA" id="ARBA00022448"/>
    </source>
</evidence>
<keyword evidence="10" id="KW-0675">Receptor</keyword>
<dbReference type="Pfam" id="PF00810">
    <property type="entry name" value="ER_lumen_recept"/>
    <property type="match status" value="1"/>
</dbReference>
<feature type="transmembrane region" description="Helical" evidence="11">
    <location>
        <begin position="204"/>
        <end position="222"/>
    </location>
</feature>
<keyword evidence="9 11" id="KW-0472">Membrane</keyword>
<dbReference type="GO" id="GO:0005789">
    <property type="term" value="C:endoplasmic reticulum membrane"/>
    <property type="evidence" value="ECO:0007669"/>
    <property type="project" value="UniProtKB-SubCell"/>
</dbReference>
<evidence type="ECO:0000256" key="7">
    <source>
        <dbReference type="ARBA" id="ARBA00022927"/>
    </source>
</evidence>
<evidence type="ECO:0000256" key="1">
    <source>
        <dbReference type="ARBA" id="ARBA00004477"/>
    </source>
</evidence>
<proteinExistence type="inferred from homology"/>
<keyword evidence="7" id="KW-0653">Protein transport</keyword>